<evidence type="ECO:0008006" key="3">
    <source>
        <dbReference type="Google" id="ProtNLM"/>
    </source>
</evidence>
<dbReference type="Gene3D" id="3.40.50.2000">
    <property type="entry name" value="Glycogen Phosphorylase B"/>
    <property type="match status" value="2"/>
</dbReference>
<dbReference type="InterPro" id="IPR053205">
    <property type="entry name" value="GHMP_kinase_L-arabinokinase"/>
</dbReference>
<proteinExistence type="predicted"/>
<evidence type="ECO:0000313" key="1">
    <source>
        <dbReference type="EMBL" id="BAZ95225.1"/>
    </source>
</evidence>
<dbReference type="KEGG" id="ttc:FOKN1_2867"/>
<dbReference type="Proteomes" id="UP000218765">
    <property type="component" value="Chromosome"/>
</dbReference>
<dbReference type="EMBL" id="AP018052">
    <property type="protein sequence ID" value="BAZ95225.1"/>
    <property type="molecule type" value="Genomic_DNA"/>
</dbReference>
<organism evidence="1 2">
    <name type="scientific">Thiohalobacter thiocyanaticus</name>
    <dbReference type="NCBI Taxonomy" id="585455"/>
    <lineage>
        <taxon>Bacteria</taxon>
        <taxon>Pseudomonadati</taxon>
        <taxon>Pseudomonadota</taxon>
        <taxon>Gammaproteobacteria</taxon>
        <taxon>Thiohalobacterales</taxon>
        <taxon>Thiohalobacteraceae</taxon>
        <taxon>Thiohalobacter</taxon>
    </lineage>
</organism>
<protein>
    <recommendedName>
        <fullName evidence="3">Glycosyltransferase</fullName>
    </recommendedName>
</protein>
<dbReference type="AlphaFoldDB" id="A0A1Z4VUV0"/>
<sequence length="355" mass="39380">MPMRLLTAITPHGYGHAAQALVVLEALCARRPDLELHIATTVPEAFLRSRLDHPFHYHMRATDFGLKMSSALEIDLPASAEAYAAQARMWDSLLEAETAFLDALRPDLLLADVPYLPLAAAQRTGVPAVALCSLNWADIHSHYFHDRPEAGQVRERLLAAYNSARVFLAPEPHMPMPDLVNLRTIGPLARTGANRRATIDARLGLAPDDRLVLIALGGVQGRLPMERWPRTPGLHWLVREDWRVERPDCHAIESLQMPFTDILTSCDALLGKIGYGSVTECAVNTTPMLYIPRADWPEEPYLAGWLERHGIIARVEQQQVETGDLAARVEQMLRCPRPSAPLADGAEEAAGFLLR</sequence>
<gene>
    <name evidence="1" type="ORF">FOKN1_2867</name>
</gene>
<name>A0A1Z4VUV0_9GAMM</name>
<evidence type="ECO:0000313" key="2">
    <source>
        <dbReference type="Proteomes" id="UP000218765"/>
    </source>
</evidence>
<keyword evidence="2" id="KW-1185">Reference proteome</keyword>
<dbReference type="SUPFAM" id="SSF53756">
    <property type="entry name" value="UDP-Glycosyltransferase/glycogen phosphorylase"/>
    <property type="match status" value="1"/>
</dbReference>
<reference evidence="1 2" key="1">
    <citation type="submission" date="2017-05" db="EMBL/GenBank/DDBJ databases">
        <title>Thiocyanate degradation by Thiohalobacter thiocyanaticus FOKN1.</title>
        <authorList>
            <person name="Oshiki M."/>
            <person name="Fukushima T."/>
            <person name="Kawano S."/>
            <person name="Nakagawa J."/>
        </authorList>
    </citation>
    <scope>NUCLEOTIDE SEQUENCE [LARGE SCALE GENOMIC DNA]</scope>
    <source>
        <strain evidence="1 2">FOKN1</strain>
    </source>
</reference>
<dbReference type="PANTHER" id="PTHR38134:SF2">
    <property type="entry name" value="GALACTOKINASE"/>
    <property type="match status" value="1"/>
</dbReference>
<accession>A0A1Z4VUV0</accession>
<dbReference type="PANTHER" id="PTHR38134">
    <property type="entry name" value="SLR1395 PROTEIN"/>
    <property type="match status" value="1"/>
</dbReference>